<protein>
    <submittedName>
        <fullName evidence="1">Uncharacterized protein</fullName>
    </submittedName>
</protein>
<dbReference type="EMBL" id="CAJVCH010534316">
    <property type="protein sequence ID" value="CAG7824877.1"/>
    <property type="molecule type" value="Genomic_DNA"/>
</dbReference>
<dbReference type="AlphaFoldDB" id="A0A8J2PDI1"/>
<organism evidence="1 2">
    <name type="scientific">Allacma fusca</name>
    <dbReference type="NCBI Taxonomy" id="39272"/>
    <lineage>
        <taxon>Eukaryota</taxon>
        <taxon>Metazoa</taxon>
        <taxon>Ecdysozoa</taxon>
        <taxon>Arthropoda</taxon>
        <taxon>Hexapoda</taxon>
        <taxon>Collembola</taxon>
        <taxon>Symphypleona</taxon>
        <taxon>Sminthuridae</taxon>
        <taxon>Allacma</taxon>
    </lineage>
</organism>
<accession>A0A8J2PDI1</accession>
<gene>
    <name evidence="1" type="ORF">AFUS01_LOCUS35013</name>
</gene>
<proteinExistence type="predicted"/>
<evidence type="ECO:0000313" key="1">
    <source>
        <dbReference type="EMBL" id="CAG7824877.1"/>
    </source>
</evidence>
<reference evidence="1" key="1">
    <citation type="submission" date="2021-06" db="EMBL/GenBank/DDBJ databases">
        <authorList>
            <person name="Hodson N. C."/>
            <person name="Mongue J. A."/>
            <person name="Jaron S. K."/>
        </authorList>
    </citation>
    <scope>NUCLEOTIDE SEQUENCE</scope>
</reference>
<evidence type="ECO:0000313" key="2">
    <source>
        <dbReference type="Proteomes" id="UP000708208"/>
    </source>
</evidence>
<feature type="non-terminal residue" evidence="1">
    <location>
        <position position="187"/>
    </location>
</feature>
<comment type="caution">
    <text evidence="1">The sequence shown here is derived from an EMBL/GenBank/DDBJ whole genome shotgun (WGS) entry which is preliminary data.</text>
</comment>
<name>A0A8J2PDI1_9HEXA</name>
<keyword evidence="2" id="KW-1185">Reference proteome</keyword>
<sequence>MRRIKTRASGEIAAELISIMACLNPRKLNIGLVNAIYSETACESKDEDEVQNSNMTAGLELLIDNFLVKKEGLRSLKIHKLVQQCGRKAHNFQHAMNKICSFFELNEANYDWRGHIRKLIDTLEPETSIDNKNYKLCLLLWRYCDIGDHLGEILQKCKPCFKVAESLETFLFQLLEICYRKREDRVL</sequence>
<dbReference type="Proteomes" id="UP000708208">
    <property type="component" value="Unassembled WGS sequence"/>
</dbReference>